<feature type="transmembrane region" description="Helical" evidence="1">
    <location>
        <begin position="37"/>
        <end position="55"/>
    </location>
</feature>
<sequence length="189" mass="20356">MTPPSANEVAAYLTGIVRMVRDEPEGLHYLDLSASGFWRSFWAFAYCLPAFLVFWTTDHFARLVDDPEAKIGLTFFVRSAVTDAAGIVLALLAVALIARPMGISDRFVQWVVAGNWLALPLAYLMAVVQLLSFGLFGQGGSILLLAAVIAALIISWRVARVALGGDGLLAFGLLVLTELVFILTSVLLG</sequence>
<comment type="caution">
    <text evidence="2">The sequence shown here is derived from an EMBL/GenBank/DDBJ whole genome shotgun (WGS) entry which is preliminary data.</text>
</comment>
<dbReference type="Proteomes" id="UP001148313">
    <property type="component" value="Unassembled WGS sequence"/>
</dbReference>
<evidence type="ECO:0008006" key="4">
    <source>
        <dbReference type="Google" id="ProtNLM"/>
    </source>
</evidence>
<keyword evidence="3" id="KW-1185">Reference proteome</keyword>
<dbReference type="RefSeq" id="WP_271090008.1">
    <property type="nucleotide sequence ID" value="NZ_JAPJZH010000007.1"/>
</dbReference>
<dbReference type="EMBL" id="JAPJZH010000007">
    <property type="protein sequence ID" value="MDA4846273.1"/>
    <property type="molecule type" value="Genomic_DNA"/>
</dbReference>
<protein>
    <recommendedName>
        <fullName evidence="4">Yip1 domain-containing protein</fullName>
    </recommendedName>
</protein>
<feature type="transmembrane region" description="Helical" evidence="1">
    <location>
        <begin position="136"/>
        <end position="156"/>
    </location>
</feature>
<keyword evidence="1" id="KW-0812">Transmembrane</keyword>
<keyword evidence="1" id="KW-1133">Transmembrane helix</keyword>
<name>A0ABT4VNH7_9HYPH</name>
<evidence type="ECO:0000313" key="3">
    <source>
        <dbReference type="Proteomes" id="UP001148313"/>
    </source>
</evidence>
<proteinExistence type="predicted"/>
<feature type="transmembrane region" description="Helical" evidence="1">
    <location>
        <begin position="168"/>
        <end position="188"/>
    </location>
</feature>
<evidence type="ECO:0000256" key="1">
    <source>
        <dbReference type="SAM" id="Phobius"/>
    </source>
</evidence>
<feature type="transmembrane region" description="Helical" evidence="1">
    <location>
        <begin position="110"/>
        <end position="130"/>
    </location>
</feature>
<keyword evidence="1" id="KW-0472">Membrane</keyword>
<evidence type="ECO:0000313" key="2">
    <source>
        <dbReference type="EMBL" id="MDA4846273.1"/>
    </source>
</evidence>
<accession>A0ABT4VNH7</accession>
<gene>
    <name evidence="2" type="ORF">OOZ53_12985</name>
</gene>
<organism evidence="2 3">
    <name type="scientific">Hoeflea poritis</name>
    <dbReference type="NCBI Taxonomy" id="2993659"/>
    <lineage>
        <taxon>Bacteria</taxon>
        <taxon>Pseudomonadati</taxon>
        <taxon>Pseudomonadota</taxon>
        <taxon>Alphaproteobacteria</taxon>
        <taxon>Hyphomicrobiales</taxon>
        <taxon>Rhizobiaceae</taxon>
        <taxon>Hoeflea</taxon>
    </lineage>
</organism>
<reference evidence="2" key="1">
    <citation type="submission" date="2022-11" db="EMBL/GenBank/DDBJ databases">
        <title>Hoeflea poritis sp. nov., isolated from scleractinian coral Porites lutea.</title>
        <authorList>
            <person name="Zhang G."/>
            <person name="Wei Q."/>
            <person name="Cai L."/>
        </authorList>
    </citation>
    <scope>NUCLEOTIDE SEQUENCE</scope>
    <source>
        <strain evidence="2">E7-10</strain>
    </source>
</reference>
<feature type="transmembrane region" description="Helical" evidence="1">
    <location>
        <begin position="75"/>
        <end position="98"/>
    </location>
</feature>